<dbReference type="Pfam" id="PF13927">
    <property type="entry name" value="Ig_3"/>
    <property type="match status" value="1"/>
</dbReference>
<dbReference type="Proteomes" id="UP000265100">
    <property type="component" value="Unplaced"/>
</dbReference>
<organism evidence="5 6">
    <name type="scientific">Astatotilapia calliptera</name>
    <name type="common">Eastern happy</name>
    <name type="synonym">Chromis callipterus</name>
    <dbReference type="NCBI Taxonomy" id="8154"/>
    <lineage>
        <taxon>Eukaryota</taxon>
        <taxon>Metazoa</taxon>
        <taxon>Chordata</taxon>
        <taxon>Craniata</taxon>
        <taxon>Vertebrata</taxon>
        <taxon>Euteleostomi</taxon>
        <taxon>Actinopterygii</taxon>
        <taxon>Neopterygii</taxon>
        <taxon>Teleostei</taxon>
        <taxon>Neoteleostei</taxon>
        <taxon>Acanthomorphata</taxon>
        <taxon>Ovalentaria</taxon>
        <taxon>Cichlomorphae</taxon>
        <taxon>Cichliformes</taxon>
        <taxon>Cichlidae</taxon>
        <taxon>African cichlids</taxon>
        <taxon>Pseudocrenilabrinae</taxon>
        <taxon>Haplochromini</taxon>
        <taxon>Astatotilapia</taxon>
    </lineage>
</organism>
<keyword evidence="3" id="KW-0472">Membrane</keyword>
<keyword evidence="1" id="KW-0732">Signal</keyword>
<keyword evidence="3" id="KW-1133">Transmembrane helix</keyword>
<dbReference type="SMART" id="SM00409">
    <property type="entry name" value="IG"/>
    <property type="match status" value="1"/>
</dbReference>
<dbReference type="Ensembl" id="ENSACLT00000052140.1">
    <property type="protein sequence ID" value="ENSACLP00000049376.1"/>
    <property type="gene ID" value="ENSACLG00000028845.1"/>
</dbReference>
<sequence length="297" mass="32808">MDGWKMMAIMIHLDVQDQKVDAVSLHVVPNRLQFFEYESVTFYCEGVDYCEVLHKFKGKIKSCSKTNKMTPTGSSCSIQAVYADNSGEYWYELEGGRRSNIINLSVTAGPVILESPAVPVLMEETVTLSCRNKTHSSNFKAEFYKNRRSIHKTSTGNMTIQRVSKSDEGHYKCSISGAGESPDSWLNITESQNKKSKSNPDEEACHFSSAATRIISTILVSALLVVVGLYHICKACCKREADTVDAGKATPAAVRETEGSLLSNSSTILLLSKGFFFSCGVVCIFVRRVCNIFVCNI</sequence>
<dbReference type="GO" id="GO:0007166">
    <property type="term" value="P:cell surface receptor signaling pathway"/>
    <property type="evidence" value="ECO:0007669"/>
    <property type="project" value="TreeGrafter"/>
</dbReference>
<protein>
    <recommendedName>
        <fullName evidence="4">Ig-like domain-containing protein</fullName>
    </recommendedName>
</protein>
<dbReference type="Gene3D" id="2.60.40.10">
    <property type="entry name" value="Immunoglobulins"/>
    <property type="match status" value="2"/>
</dbReference>
<keyword evidence="2" id="KW-1015">Disulfide bond</keyword>
<proteinExistence type="predicted"/>
<evidence type="ECO:0000313" key="6">
    <source>
        <dbReference type="Proteomes" id="UP000265100"/>
    </source>
</evidence>
<dbReference type="GeneTree" id="ENSGT01120000272178"/>
<accession>A0AAX7T535</accession>
<reference evidence="5" key="2">
    <citation type="submission" date="2025-09" db="UniProtKB">
        <authorList>
            <consortium name="Ensembl"/>
        </authorList>
    </citation>
    <scope>IDENTIFICATION</scope>
</reference>
<evidence type="ECO:0000256" key="3">
    <source>
        <dbReference type="SAM" id="Phobius"/>
    </source>
</evidence>
<evidence type="ECO:0000256" key="2">
    <source>
        <dbReference type="ARBA" id="ARBA00023157"/>
    </source>
</evidence>
<name>A0AAX7T535_ASTCA</name>
<dbReference type="SUPFAM" id="SSF48726">
    <property type="entry name" value="Immunoglobulin"/>
    <property type="match status" value="1"/>
</dbReference>
<reference evidence="5" key="1">
    <citation type="submission" date="2025-08" db="UniProtKB">
        <authorList>
            <consortium name="Ensembl"/>
        </authorList>
    </citation>
    <scope>IDENTIFICATION</scope>
</reference>
<dbReference type="InterPro" id="IPR007110">
    <property type="entry name" value="Ig-like_dom"/>
</dbReference>
<dbReference type="AlphaFoldDB" id="A0AAX7T535"/>
<dbReference type="InterPro" id="IPR013783">
    <property type="entry name" value="Ig-like_fold"/>
</dbReference>
<evidence type="ECO:0000313" key="5">
    <source>
        <dbReference type="Ensembl" id="ENSACLP00000049376.1"/>
    </source>
</evidence>
<dbReference type="GO" id="GO:0006955">
    <property type="term" value="P:immune response"/>
    <property type="evidence" value="ECO:0007669"/>
    <property type="project" value="TreeGrafter"/>
</dbReference>
<dbReference type="PANTHER" id="PTHR11481">
    <property type="entry name" value="IMMUNOGLOBULIN FC RECEPTOR"/>
    <property type="match status" value="1"/>
</dbReference>
<keyword evidence="3" id="KW-0812">Transmembrane</keyword>
<dbReference type="PANTHER" id="PTHR11481:SF64">
    <property type="entry name" value="FC RECEPTOR-LIKE PROTEIN 4"/>
    <property type="match status" value="1"/>
</dbReference>
<dbReference type="PROSITE" id="PS50835">
    <property type="entry name" value="IG_LIKE"/>
    <property type="match status" value="1"/>
</dbReference>
<dbReference type="InterPro" id="IPR036179">
    <property type="entry name" value="Ig-like_dom_sf"/>
</dbReference>
<dbReference type="GO" id="GO:0004888">
    <property type="term" value="F:transmembrane signaling receptor activity"/>
    <property type="evidence" value="ECO:0007669"/>
    <property type="project" value="TreeGrafter"/>
</dbReference>
<feature type="domain" description="Ig-like" evidence="4">
    <location>
        <begin position="110"/>
        <end position="189"/>
    </location>
</feature>
<evidence type="ECO:0000259" key="4">
    <source>
        <dbReference type="PROSITE" id="PS50835"/>
    </source>
</evidence>
<feature type="transmembrane region" description="Helical" evidence="3">
    <location>
        <begin position="214"/>
        <end position="232"/>
    </location>
</feature>
<dbReference type="InterPro" id="IPR003599">
    <property type="entry name" value="Ig_sub"/>
</dbReference>
<keyword evidence="6" id="KW-1185">Reference proteome</keyword>
<dbReference type="InterPro" id="IPR050488">
    <property type="entry name" value="Ig_Fc_receptor"/>
</dbReference>
<dbReference type="GO" id="GO:0009897">
    <property type="term" value="C:external side of plasma membrane"/>
    <property type="evidence" value="ECO:0007669"/>
    <property type="project" value="TreeGrafter"/>
</dbReference>
<evidence type="ECO:0000256" key="1">
    <source>
        <dbReference type="ARBA" id="ARBA00022729"/>
    </source>
</evidence>